<name>A0A4Q1RCH1_9ACTN</name>
<feature type="domain" description="UspA" evidence="3">
    <location>
        <begin position="254"/>
        <end position="381"/>
    </location>
</feature>
<evidence type="ECO:0000313" key="5">
    <source>
        <dbReference type="Proteomes" id="UP000289482"/>
    </source>
</evidence>
<comment type="similarity">
    <text evidence="1">Belongs to the universal stress protein A family.</text>
</comment>
<evidence type="ECO:0000256" key="2">
    <source>
        <dbReference type="SAM" id="MobiDB-lite"/>
    </source>
</evidence>
<dbReference type="SUPFAM" id="SSF52402">
    <property type="entry name" value="Adenine nucleotide alpha hydrolases-like"/>
    <property type="match status" value="2"/>
</dbReference>
<dbReference type="EMBL" id="SDIF01000001">
    <property type="protein sequence ID" value="RXS71567.1"/>
    <property type="molecule type" value="Genomic_DNA"/>
</dbReference>
<dbReference type="PRINTS" id="PR01438">
    <property type="entry name" value="UNVRSLSTRESS"/>
</dbReference>
<evidence type="ECO:0000256" key="1">
    <source>
        <dbReference type="ARBA" id="ARBA00008791"/>
    </source>
</evidence>
<dbReference type="InterPro" id="IPR006016">
    <property type="entry name" value="UspA"/>
</dbReference>
<feature type="domain" description="UspA" evidence="3">
    <location>
        <begin position="159"/>
        <end position="229"/>
    </location>
</feature>
<dbReference type="PANTHER" id="PTHR46553">
    <property type="entry name" value="ADENINE NUCLEOTIDE ALPHA HYDROLASES-LIKE SUPERFAMILY PROTEIN"/>
    <property type="match status" value="1"/>
</dbReference>
<dbReference type="RefSeq" id="WP_129243566.1">
    <property type="nucleotide sequence ID" value="NZ_JABZEL010000020.1"/>
</dbReference>
<sequence length="387" mass="41398">MGQFRLPYCPAQCLFGRLRPVDPDDDAAAFLRLAAHGYLRDATSGRRAHHRRAHSCSPPSFRSAGPPPHVSTGPHHMPSRPEADQSVVGPLSPCYVFHPSRTMAADQQDSSPSGGDRMESPLVVGIDGSAARWAPYEGPACPAHRLRQLRPVRAGRTIAALAEERARLRSPGVAVTTDECDEDPVYALVDASDHAAAIVVGSRGHGLSGSLLGSVSLTVAARAHCPVIVEREGASAAAGDRWVVLGLGEPGSRTAAAVEFAFAEAALRSCGVEVVHAWTRPHRERATARSGRFDESRIFHEQREKQRLDEVLSPLTAAHPDLAVRRIVVESRARPALLQAASQANLLVVGAQRRRNVLGLQLGLVNHAMLHYAPCTVAVVPSEESDG</sequence>
<dbReference type="InterPro" id="IPR006015">
    <property type="entry name" value="Universal_stress_UspA"/>
</dbReference>
<proteinExistence type="inferred from homology"/>
<protein>
    <submittedName>
        <fullName evidence="4">Universal stress protein</fullName>
    </submittedName>
</protein>
<comment type="caution">
    <text evidence="4">The sequence shown here is derived from an EMBL/GenBank/DDBJ whole genome shotgun (WGS) entry which is preliminary data.</text>
</comment>
<dbReference type="PANTHER" id="PTHR46553:SF3">
    <property type="entry name" value="ADENINE NUCLEOTIDE ALPHA HYDROLASES-LIKE SUPERFAMILY PROTEIN"/>
    <property type="match status" value="1"/>
</dbReference>
<dbReference type="Gene3D" id="3.40.50.620">
    <property type="entry name" value="HUPs"/>
    <property type="match status" value="2"/>
</dbReference>
<reference evidence="4 5" key="1">
    <citation type="submission" date="2019-01" db="EMBL/GenBank/DDBJ databases">
        <title>Draft genome sequences of the type strain Streptomyces sioyaensis DSM 40032 and its novel strain, TM32, a thermotolerant antibiotics-producing actinobacterium.</title>
        <authorList>
            <person name="Nakaew N."/>
            <person name="Lumyong S."/>
            <person name="Sloan W.T."/>
            <person name="Sungthong R."/>
        </authorList>
    </citation>
    <scope>NUCLEOTIDE SEQUENCE [LARGE SCALE GENOMIC DNA]</scope>
    <source>
        <strain evidence="4 5">DSM 40032</strain>
    </source>
</reference>
<dbReference type="AlphaFoldDB" id="A0A4Q1RCH1"/>
<keyword evidence="5" id="KW-1185">Reference proteome</keyword>
<accession>A0A4Q1RCH1</accession>
<gene>
    <name evidence="4" type="ORF">EST54_00570</name>
</gene>
<dbReference type="Proteomes" id="UP000289482">
    <property type="component" value="Unassembled WGS sequence"/>
</dbReference>
<evidence type="ECO:0000313" key="4">
    <source>
        <dbReference type="EMBL" id="RXS71567.1"/>
    </source>
</evidence>
<feature type="region of interest" description="Disordered" evidence="2">
    <location>
        <begin position="42"/>
        <end position="88"/>
    </location>
</feature>
<evidence type="ECO:0000259" key="3">
    <source>
        <dbReference type="Pfam" id="PF00582"/>
    </source>
</evidence>
<dbReference type="InterPro" id="IPR014729">
    <property type="entry name" value="Rossmann-like_a/b/a_fold"/>
</dbReference>
<organism evidence="4 5">
    <name type="scientific">Streptomyces sioyaensis</name>
    <dbReference type="NCBI Taxonomy" id="67364"/>
    <lineage>
        <taxon>Bacteria</taxon>
        <taxon>Bacillati</taxon>
        <taxon>Actinomycetota</taxon>
        <taxon>Actinomycetes</taxon>
        <taxon>Kitasatosporales</taxon>
        <taxon>Streptomycetaceae</taxon>
        <taxon>Streptomyces</taxon>
    </lineage>
</organism>
<dbReference type="Pfam" id="PF00582">
    <property type="entry name" value="Usp"/>
    <property type="match status" value="2"/>
</dbReference>